<evidence type="ECO:0000256" key="1">
    <source>
        <dbReference type="SAM" id="Phobius"/>
    </source>
</evidence>
<dbReference type="InterPro" id="IPR043756">
    <property type="entry name" value="DUF5702"/>
</dbReference>
<evidence type="ECO:0000313" key="2">
    <source>
        <dbReference type="EMBL" id="QOV19490.1"/>
    </source>
</evidence>
<sequence>MKDSRGSITIYLCLTLTIILSLFTAMLKSIRTAGGRVMIASAMDQGLFSLFAQYDKDLLEEYDLFYIDGGFGSDSLQMKTLYEMVRHDALDSLDPYGHGNRNFFGADFVSGSITGYILATDQTGNSFVHQVSEHMKSSLVTSGIQDLSNTLNTQDKQMDSQLTQIKALIKSDPISEYDREINASVPLQSDEPPEATPAKIDHINPIELIKNIRKSGALGLVVADPDALSPFKIDSFVLPSSRSLNQGMGVLPAASSNETDRLMMLEYIMDKFPNYTSSGHTDGLSCQVEYVIAGKDTDTENLKSVVNQLLKIRQVSNLIYLCSSQEKKAQIDLAATGISSSLLIPVAQPVLSLALLYSWAYVESISDVRGLLAGQNAPLIKTDSCWKISLEGITSFLSSKEIIVHSNSEGFDYNWYLRFLLFKQSQKILTMAAMDLVEYNMNLKNPNKSFRIDNCVESMEMESEWEIDHSQYKICRKYGYQ</sequence>
<keyword evidence="1" id="KW-0472">Membrane</keyword>
<keyword evidence="1" id="KW-0812">Transmembrane</keyword>
<dbReference type="RefSeq" id="WP_193735810.1">
    <property type="nucleotide sequence ID" value="NZ_CP063304.1"/>
</dbReference>
<evidence type="ECO:0000313" key="3">
    <source>
        <dbReference type="Proteomes" id="UP000593601"/>
    </source>
</evidence>
<dbReference type="KEGG" id="bliq:INP51_00450"/>
<dbReference type="AlphaFoldDB" id="A0A7M2RJH6"/>
<protein>
    <submittedName>
        <fullName evidence="2">Uncharacterized protein</fullName>
    </submittedName>
</protein>
<feature type="transmembrane region" description="Helical" evidence="1">
    <location>
        <begin position="6"/>
        <end position="27"/>
    </location>
</feature>
<organism evidence="2 3">
    <name type="scientific">Blautia liquoris</name>
    <dbReference type="NCBI Taxonomy" id="2779518"/>
    <lineage>
        <taxon>Bacteria</taxon>
        <taxon>Bacillati</taxon>
        <taxon>Bacillota</taxon>
        <taxon>Clostridia</taxon>
        <taxon>Lachnospirales</taxon>
        <taxon>Lachnospiraceae</taxon>
        <taxon>Blautia</taxon>
    </lineage>
</organism>
<keyword evidence="1" id="KW-1133">Transmembrane helix</keyword>
<dbReference type="EMBL" id="CP063304">
    <property type="protein sequence ID" value="QOV19490.1"/>
    <property type="molecule type" value="Genomic_DNA"/>
</dbReference>
<accession>A0A7M2RJH6</accession>
<keyword evidence="3" id="KW-1185">Reference proteome</keyword>
<dbReference type="Proteomes" id="UP000593601">
    <property type="component" value="Chromosome"/>
</dbReference>
<name>A0A7M2RJH6_9FIRM</name>
<reference evidence="2 3" key="1">
    <citation type="submission" date="2020-10" db="EMBL/GenBank/DDBJ databases">
        <title>Blautia liquoris sp.nov., isolated from the mud in a fermentation cellar used for the production of Chinese strong-flavoured liquor.</title>
        <authorList>
            <person name="Lu L."/>
        </authorList>
    </citation>
    <scope>NUCLEOTIDE SEQUENCE [LARGE SCALE GENOMIC DNA]</scope>
    <source>
        <strain evidence="2 3">LZLJ-3</strain>
    </source>
</reference>
<dbReference type="Pfam" id="PF18960">
    <property type="entry name" value="DUF5702"/>
    <property type="match status" value="1"/>
</dbReference>
<proteinExistence type="predicted"/>
<gene>
    <name evidence="2" type="ORF">INP51_00450</name>
</gene>